<keyword evidence="2" id="KW-1185">Reference proteome</keyword>
<evidence type="ECO:0000313" key="2">
    <source>
        <dbReference type="Proteomes" id="UP001523401"/>
    </source>
</evidence>
<proteinExistence type="predicted"/>
<dbReference type="InterPro" id="IPR022798">
    <property type="entry name" value="BcsD_bac"/>
</dbReference>
<dbReference type="Pfam" id="PF03500">
    <property type="entry name" value="Cellsynth_D"/>
    <property type="match status" value="1"/>
</dbReference>
<reference evidence="1 2" key="1">
    <citation type="submission" date="2022-06" db="EMBL/GenBank/DDBJ databases">
        <title>Whole-genome of Asaia lannensis strain LMG 27011T.</title>
        <authorList>
            <person name="Sombolestani A."/>
        </authorList>
    </citation>
    <scope>NUCLEOTIDE SEQUENCE [LARGE SCALE GENOMIC DNA]</scope>
    <source>
        <strain evidence="1 2">NBRC 102526</strain>
    </source>
</reference>
<organism evidence="1 2">
    <name type="scientific">Asaia lannensis NBRC 102526</name>
    <dbReference type="NCBI Taxonomy" id="1307926"/>
    <lineage>
        <taxon>Bacteria</taxon>
        <taxon>Pseudomonadati</taxon>
        <taxon>Pseudomonadota</taxon>
        <taxon>Alphaproteobacteria</taxon>
        <taxon>Acetobacterales</taxon>
        <taxon>Acetobacteraceae</taxon>
        <taxon>Asaia</taxon>
    </lineage>
</organism>
<dbReference type="RefSeq" id="WP_252849955.1">
    <property type="nucleotide sequence ID" value="NZ_BAPW01000047.1"/>
</dbReference>
<dbReference type="PRINTS" id="PR01442">
    <property type="entry name" value="CELLSNTHASED"/>
</dbReference>
<name>A0ABT1CL27_9PROT</name>
<evidence type="ECO:0008006" key="3">
    <source>
        <dbReference type="Google" id="ProtNLM"/>
    </source>
</evidence>
<gene>
    <name evidence="1" type="ORF">NF685_13040</name>
</gene>
<protein>
    <recommendedName>
        <fullName evidence="3">Cellulose synthase operon protein D</fullName>
    </recommendedName>
</protein>
<dbReference type="Gene3D" id="3.30.70.2590">
    <property type="match status" value="1"/>
</dbReference>
<dbReference type="EMBL" id="JAMXQU010000012">
    <property type="protein sequence ID" value="MCO6160959.1"/>
    <property type="molecule type" value="Genomic_DNA"/>
</dbReference>
<evidence type="ECO:0000313" key="1">
    <source>
        <dbReference type="EMBL" id="MCO6160959.1"/>
    </source>
</evidence>
<sequence>MISPEFSLFIHSLATELDLQAGEEESNALLHSVGLRMAHRMPLPECGTTEGFELECNACLARIGWGHADLMLDQDRNLFSIKIHDVLRVGALGQPAGFWFSSLYAGLFTGWFAQIGESVTIRPTKDERTGNCMVFVVDPSAEA</sequence>
<dbReference type="InterPro" id="IPR038470">
    <property type="entry name" value="Cellsynth_D_sf"/>
</dbReference>
<accession>A0ABT1CL27</accession>
<comment type="caution">
    <text evidence="1">The sequence shown here is derived from an EMBL/GenBank/DDBJ whole genome shotgun (WGS) entry which is preliminary data.</text>
</comment>
<dbReference type="Proteomes" id="UP001523401">
    <property type="component" value="Unassembled WGS sequence"/>
</dbReference>